<proteinExistence type="predicted"/>
<dbReference type="OrthoDB" id="4062651at2759"/>
<dbReference type="GO" id="GO:0005737">
    <property type="term" value="C:cytoplasm"/>
    <property type="evidence" value="ECO:0007669"/>
    <property type="project" value="TreeGrafter"/>
</dbReference>
<reference evidence="2 3" key="1">
    <citation type="submission" date="2018-02" db="EMBL/GenBank/DDBJ databases">
        <title>Draft genome of wild Prunus yedoensis var. nudiflora.</title>
        <authorList>
            <person name="Baek S."/>
            <person name="Kim J.-H."/>
            <person name="Choi K."/>
            <person name="Kim G.-B."/>
            <person name="Cho A."/>
            <person name="Jang H."/>
            <person name="Shin C.-H."/>
            <person name="Yu H.-J."/>
            <person name="Mun J.-H."/>
        </authorList>
    </citation>
    <scope>NUCLEOTIDE SEQUENCE [LARGE SCALE GENOMIC DNA]</scope>
    <source>
        <strain evidence="3">cv. Jeju island</strain>
        <tissue evidence="2">Leaf</tissue>
    </source>
</reference>
<evidence type="ECO:0000313" key="2">
    <source>
        <dbReference type="EMBL" id="PQP99425.1"/>
    </source>
</evidence>
<comment type="caution">
    <text evidence="2">The sequence shown here is derived from an EMBL/GenBank/DDBJ whole genome shotgun (WGS) entry which is preliminary data.</text>
</comment>
<dbReference type="GO" id="GO:0007165">
    <property type="term" value="P:signal transduction"/>
    <property type="evidence" value="ECO:0007669"/>
    <property type="project" value="TreeGrafter"/>
</dbReference>
<dbReference type="Gene3D" id="1.10.510.10">
    <property type="entry name" value="Transferase(Phosphotransferase) domain 1"/>
    <property type="match status" value="1"/>
</dbReference>
<dbReference type="InterPro" id="IPR001245">
    <property type="entry name" value="Ser-Thr/Tyr_kinase_cat_dom"/>
</dbReference>
<dbReference type="PANTHER" id="PTHR23257:SF957">
    <property type="entry name" value="F3O9.7 PROTEIN-RELATED"/>
    <property type="match status" value="1"/>
</dbReference>
<evidence type="ECO:0000313" key="3">
    <source>
        <dbReference type="Proteomes" id="UP000250321"/>
    </source>
</evidence>
<dbReference type="AlphaFoldDB" id="A0A314ZC56"/>
<dbReference type="InterPro" id="IPR000719">
    <property type="entry name" value="Prot_kinase_dom"/>
</dbReference>
<dbReference type="InterPro" id="IPR050167">
    <property type="entry name" value="Ser_Thr_protein_kinase"/>
</dbReference>
<feature type="domain" description="Protein kinase" evidence="1">
    <location>
        <begin position="1"/>
        <end position="158"/>
    </location>
</feature>
<name>A0A314ZC56_PRUYE</name>
<gene>
    <name evidence="2" type="ORF">Pyn_11979</name>
</gene>
<sequence>MVNGSLRHVLIRKDRVLDRRKRLIILMDAAFGMEDPERPICKVGDFGLSRIKRNTLVSGGVRGTLPWMAPELLNGSSNQVSEKVDVYSFGIVMWEILTGEEPYANMHCGAIIGGIVNNTLRPPIPKRCDSEWKKLMEQCWSPDPADRPSFTEITHRLRDMSTALQKKRPNLASR</sequence>
<dbReference type="GO" id="GO:0004672">
    <property type="term" value="F:protein kinase activity"/>
    <property type="evidence" value="ECO:0007669"/>
    <property type="project" value="InterPro"/>
</dbReference>
<dbReference type="Pfam" id="PF07714">
    <property type="entry name" value="PK_Tyr_Ser-Thr"/>
    <property type="match status" value="1"/>
</dbReference>
<dbReference type="EMBL" id="PJQY01001813">
    <property type="protein sequence ID" value="PQP99425.1"/>
    <property type="molecule type" value="Genomic_DNA"/>
</dbReference>
<organism evidence="2 3">
    <name type="scientific">Prunus yedoensis var. nudiflora</name>
    <dbReference type="NCBI Taxonomy" id="2094558"/>
    <lineage>
        <taxon>Eukaryota</taxon>
        <taxon>Viridiplantae</taxon>
        <taxon>Streptophyta</taxon>
        <taxon>Embryophyta</taxon>
        <taxon>Tracheophyta</taxon>
        <taxon>Spermatophyta</taxon>
        <taxon>Magnoliopsida</taxon>
        <taxon>eudicotyledons</taxon>
        <taxon>Gunneridae</taxon>
        <taxon>Pentapetalae</taxon>
        <taxon>rosids</taxon>
        <taxon>fabids</taxon>
        <taxon>Rosales</taxon>
        <taxon>Rosaceae</taxon>
        <taxon>Amygdaloideae</taxon>
        <taxon>Amygdaleae</taxon>
        <taxon>Prunus</taxon>
    </lineage>
</organism>
<dbReference type="PROSITE" id="PS50011">
    <property type="entry name" value="PROTEIN_KINASE_DOM"/>
    <property type="match status" value="1"/>
</dbReference>
<dbReference type="Proteomes" id="UP000250321">
    <property type="component" value="Unassembled WGS sequence"/>
</dbReference>
<keyword evidence="3" id="KW-1185">Reference proteome</keyword>
<dbReference type="PANTHER" id="PTHR23257">
    <property type="entry name" value="SERINE-THREONINE PROTEIN KINASE"/>
    <property type="match status" value="1"/>
</dbReference>
<evidence type="ECO:0000259" key="1">
    <source>
        <dbReference type="PROSITE" id="PS50011"/>
    </source>
</evidence>
<dbReference type="SUPFAM" id="SSF56112">
    <property type="entry name" value="Protein kinase-like (PK-like)"/>
    <property type="match status" value="1"/>
</dbReference>
<dbReference type="STRING" id="2094558.A0A314ZC56"/>
<accession>A0A314ZC56</accession>
<dbReference type="InterPro" id="IPR011009">
    <property type="entry name" value="Kinase-like_dom_sf"/>
</dbReference>
<dbReference type="GO" id="GO:0005524">
    <property type="term" value="F:ATP binding"/>
    <property type="evidence" value="ECO:0007669"/>
    <property type="project" value="InterPro"/>
</dbReference>
<protein>
    <recommendedName>
        <fullName evidence="1">Protein kinase domain-containing protein</fullName>
    </recommendedName>
</protein>